<evidence type="ECO:0000313" key="3">
    <source>
        <dbReference type="Proteomes" id="UP000260814"/>
    </source>
</evidence>
<dbReference type="Pfam" id="PF09413">
    <property type="entry name" value="DUF2007"/>
    <property type="match status" value="1"/>
</dbReference>
<dbReference type="AlphaFoldDB" id="A0A3E4ZCZ6"/>
<evidence type="ECO:0000259" key="1">
    <source>
        <dbReference type="Pfam" id="PF09413"/>
    </source>
</evidence>
<gene>
    <name evidence="2" type="ORF">DXB87_02465</name>
</gene>
<proteinExistence type="predicted"/>
<dbReference type="Gene3D" id="3.30.70.790">
    <property type="entry name" value="UreE, C-terminal domain"/>
    <property type="match status" value="1"/>
</dbReference>
<organism evidence="2 3">
    <name type="scientific">Phocaeicola plebeius</name>
    <dbReference type="NCBI Taxonomy" id="310297"/>
    <lineage>
        <taxon>Bacteria</taxon>
        <taxon>Pseudomonadati</taxon>
        <taxon>Bacteroidota</taxon>
        <taxon>Bacteroidia</taxon>
        <taxon>Bacteroidales</taxon>
        <taxon>Bacteroidaceae</taxon>
        <taxon>Phocaeicola</taxon>
    </lineage>
</organism>
<dbReference type="GeneID" id="43185709"/>
<feature type="domain" description="DUF2007" evidence="1">
    <location>
        <begin position="10"/>
        <end position="73"/>
    </location>
</feature>
<evidence type="ECO:0000313" key="2">
    <source>
        <dbReference type="EMBL" id="RGM92915.1"/>
    </source>
</evidence>
<dbReference type="Proteomes" id="UP000260814">
    <property type="component" value="Unassembled WGS sequence"/>
</dbReference>
<dbReference type="InterPro" id="IPR018551">
    <property type="entry name" value="DUF2007"/>
</dbReference>
<comment type="caution">
    <text evidence="2">The sequence shown here is derived from an EMBL/GenBank/DDBJ whole genome shotgun (WGS) entry which is preliminary data.</text>
</comment>
<reference evidence="2 3" key="1">
    <citation type="submission" date="2018-08" db="EMBL/GenBank/DDBJ databases">
        <title>A genome reference for cultivated species of the human gut microbiota.</title>
        <authorList>
            <person name="Zou Y."/>
            <person name="Xue W."/>
            <person name="Luo G."/>
        </authorList>
    </citation>
    <scope>NUCLEOTIDE SEQUENCE [LARGE SCALE GENOMIC DNA]</scope>
    <source>
        <strain evidence="2 3">OM06-2</strain>
    </source>
</reference>
<dbReference type="RefSeq" id="WP_007563002.1">
    <property type="nucleotide sequence ID" value="NZ_CABKPU010000003.1"/>
</dbReference>
<protein>
    <recommendedName>
        <fullName evidence="1">DUF2007 domain-containing protein</fullName>
    </recommendedName>
</protein>
<accession>A0A3E4ZCZ6</accession>
<name>A0A3E4ZCZ6_9BACT</name>
<sequence length="77" mass="8638">MNTMNQSRIVELYRGELWECQLLESILKSEGIDCFLVNTLRSGYGPVVMAAQQIQVMIREEDAEKGLAVLSAFKSGK</sequence>
<dbReference type="EMBL" id="QSTW01000002">
    <property type="protein sequence ID" value="RGM92915.1"/>
    <property type="molecule type" value="Genomic_DNA"/>
</dbReference>